<reference evidence="3 4" key="1">
    <citation type="submission" date="2018-04" db="EMBL/GenBank/DDBJ databases">
        <title>Denitrifier Microvirgula.</title>
        <authorList>
            <person name="Anderson E."/>
            <person name="Jang J."/>
            <person name="Ishii S."/>
        </authorList>
    </citation>
    <scope>NUCLEOTIDE SEQUENCE [LARGE SCALE GENOMIC DNA]</scope>
    <source>
        <strain evidence="3 4">BE2.4</strain>
    </source>
</reference>
<evidence type="ECO:0000259" key="2">
    <source>
        <dbReference type="PROSITE" id="PS50990"/>
    </source>
</evidence>
<dbReference type="OrthoDB" id="13401at2"/>
<evidence type="ECO:0000256" key="1">
    <source>
        <dbReference type="SAM" id="SignalP"/>
    </source>
</evidence>
<accession>A0A2S0PF65</accession>
<dbReference type="AlphaFoldDB" id="A0A2S0PF65"/>
<dbReference type="GO" id="GO:0005524">
    <property type="term" value="F:ATP binding"/>
    <property type="evidence" value="ECO:0007669"/>
    <property type="project" value="InterPro"/>
</dbReference>
<gene>
    <name evidence="3" type="ORF">DAI18_07575</name>
</gene>
<proteinExistence type="predicted"/>
<sequence length="228" mass="25326">MRTGVLALLVSGPALAAAPDSAPMRVDVSSTVSLSKPVWSLKAARFRNVVQQQTDYSCGAAALATLLRYAYGLHIDEGDLIEAMMGVSDPELVRTQGFSMLDMKTLVEAIGLRGRGYQMKLEDLPTIRVPTISLVDYRGYKHFVIVQRATRDVVFMADPVLGNRRVSLKEFGEGWNGVLLAVIGPNYNRNNVLLTPPDPLRRSRMVNEFRPIRDADLMEFGFTQSDFF</sequence>
<keyword evidence="4" id="KW-1185">Reference proteome</keyword>
<dbReference type="Pfam" id="PF03412">
    <property type="entry name" value="Peptidase_C39"/>
    <property type="match status" value="1"/>
</dbReference>
<dbReference type="CDD" id="cd02423">
    <property type="entry name" value="Peptidase_C39G"/>
    <property type="match status" value="1"/>
</dbReference>
<evidence type="ECO:0000313" key="4">
    <source>
        <dbReference type="Proteomes" id="UP000244173"/>
    </source>
</evidence>
<evidence type="ECO:0000313" key="3">
    <source>
        <dbReference type="EMBL" id="AVY96011.1"/>
    </source>
</evidence>
<feature type="signal peptide" evidence="1">
    <location>
        <begin position="1"/>
        <end position="16"/>
    </location>
</feature>
<dbReference type="InterPro" id="IPR005074">
    <property type="entry name" value="Peptidase_C39"/>
</dbReference>
<dbReference type="PROSITE" id="PS50990">
    <property type="entry name" value="PEPTIDASE_C39"/>
    <property type="match status" value="1"/>
</dbReference>
<dbReference type="GO" id="GO:0008233">
    <property type="term" value="F:peptidase activity"/>
    <property type="evidence" value="ECO:0007669"/>
    <property type="project" value="InterPro"/>
</dbReference>
<dbReference type="GO" id="GO:0006508">
    <property type="term" value="P:proteolysis"/>
    <property type="evidence" value="ECO:0007669"/>
    <property type="project" value="InterPro"/>
</dbReference>
<protein>
    <submittedName>
        <fullName evidence="3">Peptidase C39</fullName>
    </submittedName>
</protein>
<dbReference type="STRING" id="1122240.GCA_000620105_02426"/>
<dbReference type="Proteomes" id="UP000244173">
    <property type="component" value="Chromosome"/>
</dbReference>
<organism evidence="3 4">
    <name type="scientific">Microvirgula aerodenitrificans</name>
    <dbReference type="NCBI Taxonomy" id="57480"/>
    <lineage>
        <taxon>Bacteria</taxon>
        <taxon>Pseudomonadati</taxon>
        <taxon>Pseudomonadota</taxon>
        <taxon>Betaproteobacteria</taxon>
        <taxon>Neisseriales</taxon>
        <taxon>Aquaspirillaceae</taxon>
        <taxon>Microvirgula</taxon>
    </lineage>
</organism>
<name>A0A2S0PF65_9NEIS</name>
<dbReference type="EMBL" id="CP028519">
    <property type="protein sequence ID" value="AVY96011.1"/>
    <property type="molecule type" value="Genomic_DNA"/>
</dbReference>
<keyword evidence="1" id="KW-0732">Signal</keyword>
<dbReference type="Gene3D" id="3.90.70.10">
    <property type="entry name" value="Cysteine proteinases"/>
    <property type="match status" value="1"/>
</dbReference>
<dbReference type="KEGG" id="maer:DAI18_07575"/>
<feature type="domain" description="Peptidase C39" evidence="2">
    <location>
        <begin position="52"/>
        <end position="182"/>
    </location>
</feature>
<dbReference type="GO" id="GO:0016020">
    <property type="term" value="C:membrane"/>
    <property type="evidence" value="ECO:0007669"/>
    <property type="project" value="InterPro"/>
</dbReference>
<feature type="chain" id="PRO_5015453981" evidence="1">
    <location>
        <begin position="17"/>
        <end position="228"/>
    </location>
</feature>